<protein>
    <submittedName>
        <fullName evidence="2">Uncharacterized protein</fullName>
    </submittedName>
</protein>
<reference evidence="2 3" key="1">
    <citation type="submission" date="2024-02" db="EMBL/GenBank/DDBJ databases">
        <title>Discinaceae phylogenomics.</title>
        <authorList>
            <person name="Dirks A.C."/>
            <person name="James T.Y."/>
        </authorList>
    </citation>
    <scope>NUCLEOTIDE SEQUENCE [LARGE SCALE GENOMIC DNA]</scope>
    <source>
        <strain evidence="2 3">ACD0624</strain>
    </source>
</reference>
<feature type="compositionally biased region" description="Polar residues" evidence="1">
    <location>
        <begin position="160"/>
        <end position="171"/>
    </location>
</feature>
<dbReference type="EMBL" id="JBBBZM010000095">
    <property type="protein sequence ID" value="KAL0634415.1"/>
    <property type="molecule type" value="Genomic_DNA"/>
</dbReference>
<evidence type="ECO:0000313" key="3">
    <source>
        <dbReference type="Proteomes" id="UP001447188"/>
    </source>
</evidence>
<organism evidence="2 3">
    <name type="scientific">Discina gigas</name>
    <dbReference type="NCBI Taxonomy" id="1032678"/>
    <lineage>
        <taxon>Eukaryota</taxon>
        <taxon>Fungi</taxon>
        <taxon>Dikarya</taxon>
        <taxon>Ascomycota</taxon>
        <taxon>Pezizomycotina</taxon>
        <taxon>Pezizomycetes</taxon>
        <taxon>Pezizales</taxon>
        <taxon>Discinaceae</taxon>
        <taxon>Discina</taxon>
    </lineage>
</organism>
<evidence type="ECO:0000256" key="1">
    <source>
        <dbReference type="SAM" id="MobiDB-lite"/>
    </source>
</evidence>
<comment type="caution">
    <text evidence="2">The sequence shown here is derived from an EMBL/GenBank/DDBJ whole genome shotgun (WGS) entry which is preliminary data.</text>
</comment>
<name>A0ABR3GER8_9PEZI</name>
<feature type="compositionally biased region" description="Low complexity" evidence="1">
    <location>
        <begin position="63"/>
        <end position="73"/>
    </location>
</feature>
<feature type="region of interest" description="Disordered" evidence="1">
    <location>
        <begin position="221"/>
        <end position="257"/>
    </location>
</feature>
<gene>
    <name evidence="2" type="ORF">Q9L58_006663</name>
</gene>
<sequence>MTGNHNRTSARHSTDSSPVVNPPPFRNLEQLELNDHGAWVYTRRHTTPHFLPRHRGQRFSDPSSSSQVVSQRSADLDEYGTPIRHNRSSTYTSRSSTPAGRVGTTEQSVFNPSRSHREATQGRADLDEYESSTRDNRLSAYTPRSNAVQGPLERTRQHVSDPSSSTSVTAQGSIDLDAYDSPIRNILSWIDTLQPITAQGPLEITGHRVRHPSSTALVATSRIESQTPPPPATAPPGPGALTQSTGSPVEPPPPINMSQQAEDISVLLELFSRLVPHDVRDIDDEQRNLIATAARDISRLQTGIQLVSGQGDGAPSEQVGTTIDAACAICYEEIADIVFRPCNHLAICENEDRGNRSEGSAVPLPGLQNSCS</sequence>
<feature type="compositionally biased region" description="Polar residues" evidence="1">
    <location>
        <begin position="104"/>
        <end position="113"/>
    </location>
</feature>
<feature type="region of interest" description="Disordered" evidence="1">
    <location>
        <begin position="50"/>
        <end position="171"/>
    </location>
</feature>
<feature type="region of interest" description="Disordered" evidence="1">
    <location>
        <begin position="353"/>
        <end position="372"/>
    </location>
</feature>
<dbReference type="Proteomes" id="UP001447188">
    <property type="component" value="Unassembled WGS sequence"/>
</dbReference>
<feature type="region of interest" description="Disordered" evidence="1">
    <location>
        <begin position="1"/>
        <end position="27"/>
    </location>
</feature>
<proteinExistence type="predicted"/>
<dbReference type="InterPro" id="IPR013083">
    <property type="entry name" value="Znf_RING/FYVE/PHD"/>
</dbReference>
<feature type="compositionally biased region" description="Basic and acidic residues" evidence="1">
    <location>
        <begin position="115"/>
        <end position="137"/>
    </location>
</feature>
<keyword evidence="3" id="KW-1185">Reference proteome</keyword>
<evidence type="ECO:0000313" key="2">
    <source>
        <dbReference type="EMBL" id="KAL0634415.1"/>
    </source>
</evidence>
<feature type="compositionally biased region" description="Pro residues" evidence="1">
    <location>
        <begin position="227"/>
        <end position="238"/>
    </location>
</feature>
<dbReference type="Gene3D" id="3.30.40.10">
    <property type="entry name" value="Zinc/RING finger domain, C3HC4 (zinc finger)"/>
    <property type="match status" value="1"/>
</dbReference>
<accession>A0ABR3GER8</accession>
<feature type="compositionally biased region" description="Low complexity" evidence="1">
    <location>
        <begin position="88"/>
        <end position="97"/>
    </location>
</feature>